<gene>
    <name evidence="4" type="ORF">PGLA1383_LOCUS34803</name>
</gene>
<proteinExistence type="predicted"/>
<sequence length="306" mass="34741">AQLQHMLWTDIVRVLMTSFPRVDSTLKEVPDLLVGGFRFIRQLPSRSEKVFEAVSDDGEVSAMKVLQKREVLFPEDLEGIYRGFMLTWSTLQHPHIIRCRQCLHSEERLYLNFDFAGPEHLAQHLQAEISQRLSAESSLRVFQQMSGALEYLHTQQVAHRDVCLEHMVVRRLENGLLFATLINFRSSISTLDVTKRTSSTKCGRPPYMPPEMLCSEAYIPKLADRWSLGVCLLEMAGGLQSLQSVVPWAQAERETAKRLRSFFGEEGSHAVALAAKDGVHDALILAHMTELIQPDARRRGWPATMS</sequence>
<dbReference type="AlphaFoldDB" id="A0A813FTH4"/>
<dbReference type="PANTHER" id="PTHR24346:SF30">
    <property type="entry name" value="MATERNAL EMBRYONIC LEUCINE ZIPPER KINASE"/>
    <property type="match status" value="1"/>
</dbReference>
<feature type="domain" description="Protein kinase" evidence="3">
    <location>
        <begin position="26"/>
        <end position="306"/>
    </location>
</feature>
<reference evidence="4" key="1">
    <citation type="submission" date="2021-02" db="EMBL/GenBank/DDBJ databases">
        <authorList>
            <person name="Dougan E. K."/>
            <person name="Rhodes N."/>
            <person name="Thang M."/>
            <person name="Chan C."/>
        </authorList>
    </citation>
    <scope>NUCLEOTIDE SEQUENCE</scope>
</reference>
<dbReference type="PANTHER" id="PTHR24346">
    <property type="entry name" value="MAP/MICROTUBULE AFFINITY-REGULATING KINASE"/>
    <property type="match status" value="1"/>
</dbReference>
<protein>
    <recommendedName>
        <fullName evidence="3">Protein kinase domain-containing protein</fullName>
    </recommendedName>
</protein>
<keyword evidence="2" id="KW-0067">ATP-binding</keyword>
<evidence type="ECO:0000259" key="3">
    <source>
        <dbReference type="PROSITE" id="PS50011"/>
    </source>
</evidence>
<evidence type="ECO:0000256" key="1">
    <source>
        <dbReference type="ARBA" id="ARBA00022741"/>
    </source>
</evidence>
<organism evidence="4 5">
    <name type="scientific">Polarella glacialis</name>
    <name type="common">Dinoflagellate</name>
    <dbReference type="NCBI Taxonomy" id="89957"/>
    <lineage>
        <taxon>Eukaryota</taxon>
        <taxon>Sar</taxon>
        <taxon>Alveolata</taxon>
        <taxon>Dinophyceae</taxon>
        <taxon>Suessiales</taxon>
        <taxon>Suessiaceae</taxon>
        <taxon>Polarella</taxon>
    </lineage>
</organism>
<dbReference type="SMART" id="SM00220">
    <property type="entry name" value="S_TKc"/>
    <property type="match status" value="1"/>
</dbReference>
<dbReference type="Proteomes" id="UP000654075">
    <property type="component" value="Unassembled WGS sequence"/>
</dbReference>
<dbReference type="Gene3D" id="1.10.510.10">
    <property type="entry name" value="Transferase(Phosphotransferase) domain 1"/>
    <property type="match status" value="1"/>
</dbReference>
<dbReference type="GO" id="GO:0005737">
    <property type="term" value="C:cytoplasm"/>
    <property type="evidence" value="ECO:0007669"/>
    <property type="project" value="TreeGrafter"/>
</dbReference>
<dbReference type="SUPFAM" id="SSF56112">
    <property type="entry name" value="Protein kinase-like (PK-like)"/>
    <property type="match status" value="1"/>
</dbReference>
<dbReference type="EMBL" id="CAJNNV010026068">
    <property type="protein sequence ID" value="CAE8617138.1"/>
    <property type="molecule type" value="Genomic_DNA"/>
</dbReference>
<dbReference type="GO" id="GO:0004674">
    <property type="term" value="F:protein serine/threonine kinase activity"/>
    <property type="evidence" value="ECO:0007669"/>
    <property type="project" value="TreeGrafter"/>
</dbReference>
<feature type="non-terminal residue" evidence="4">
    <location>
        <position position="1"/>
    </location>
</feature>
<dbReference type="InterPro" id="IPR011009">
    <property type="entry name" value="Kinase-like_dom_sf"/>
</dbReference>
<keyword evidence="1" id="KW-0547">Nucleotide-binding</keyword>
<dbReference type="InterPro" id="IPR000719">
    <property type="entry name" value="Prot_kinase_dom"/>
</dbReference>
<dbReference type="GO" id="GO:0005524">
    <property type="term" value="F:ATP binding"/>
    <property type="evidence" value="ECO:0007669"/>
    <property type="project" value="UniProtKB-KW"/>
</dbReference>
<evidence type="ECO:0000313" key="5">
    <source>
        <dbReference type="Proteomes" id="UP000654075"/>
    </source>
</evidence>
<evidence type="ECO:0000313" key="4">
    <source>
        <dbReference type="EMBL" id="CAE8617138.1"/>
    </source>
</evidence>
<dbReference type="CDD" id="cd00180">
    <property type="entry name" value="PKc"/>
    <property type="match status" value="1"/>
</dbReference>
<accession>A0A813FTH4</accession>
<dbReference type="GO" id="GO:0035556">
    <property type="term" value="P:intracellular signal transduction"/>
    <property type="evidence" value="ECO:0007669"/>
    <property type="project" value="TreeGrafter"/>
</dbReference>
<dbReference type="Pfam" id="PF00069">
    <property type="entry name" value="Pkinase"/>
    <property type="match status" value="1"/>
</dbReference>
<name>A0A813FTH4_POLGL</name>
<comment type="caution">
    <text evidence="4">The sequence shown here is derived from an EMBL/GenBank/DDBJ whole genome shotgun (WGS) entry which is preliminary data.</text>
</comment>
<keyword evidence="5" id="KW-1185">Reference proteome</keyword>
<dbReference type="PROSITE" id="PS50011">
    <property type="entry name" value="PROTEIN_KINASE_DOM"/>
    <property type="match status" value="1"/>
</dbReference>
<dbReference type="OrthoDB" id="420766at2759"/>
<evidence type="ECO:0000256" key="2">
    <source>
        <dbReference type="ARBA" id="ARBA00022840"/>
    </source>
</evidence>